<dbReference type="KEGG" id="brq:CIT40_23925"/>
<name>A0A2U8Q404_9BRAD</name>
<gene>
    <name evidence="2" type="ORF">CIT40_23925</name>
</gene>
<evidence type="ECO:0000313" key="2">
    <source>
        <dbReference type="EMBL" id="AWM04856.1"/>
    </source>
</evidence>
<accession>A0A2U8Q404</accession>
<dbReference type="EMBL" id="CP029426">
    <property type="protein sequence ID" value="AWM04856.1"/>
    <property type="molecule type" value="Genomic_DNA"/>
</dbReference>
<feature type="transmembrane region" description="Helical" evidence="1">
    <location>
        <begin position="20"/>
        <end position="38"/>
    </location>
</feature>
<keyword evidence="1" id="KW-0472">Membrane</keyword>
<keyword evidence="3" id="KW-1185">Reference proteome</keyword>
<keyword evidence="1" id="KW-0812">Transmembrane</keyword>
<organism evidence="2 3">
    <name type="scientific">Bradyrhizobium amphicarpaeae</name>
    <dbReference type="NCBI Taxonomy" id="1404768"/>
    <lineage>
        <taxon>Bacteria</taxon>
        <taxon>Pseudomonadati</taxon>
        <taxon>Pseudomonadota</taxon>
        <taxon>Alphaproteobacteria</taxon>
        <taxon>Hyphomicrobiales</taxon>
        <taxon>Nitrobacteraceae</taxon>
        <taxon>Bradyrhizobium</taxon>
    </lineage>
</organism>
<proteinExistence type="predicted"/>
<reference evidence="2 3" key="2">
    <citation type="journal article" date="2019" name="Int. J. Syst. Evol. Microbiol.">
        <title>Description and complete genome sequence of Bradyrhizobium amphicarpaeae sp. nov., harbouring photosystem and nitrogen-fixation genes.</title>
        <authorList>
            <person name="Bromfield E.S.P."/>
            <person name="Cloutier S."/>
            <person name="Nguyen H.D.T."/>
        </authorList>
    </citation>
    <scope>NUCLEOTIDE SEQUENCE [LARGE SCALE GENOMIC DNA]</scope>
    <source>
        <strain evidence="2 3">39S1MB</strain>
    </source>
</reference>
<dbReference type="OrthoDB" id="8139252at2"/>
<evidence type="ECO:0000256" key="1">
    <source>
        <dbReference type="SAM" id="Phobius"/>
    </source>
</evidence>
<dbReference type="Proteomes" id="UP000215884">
    <property type="component" value="Chromosome"/>
</dbReference>
<reference evidence="2 3" key="1">
    <citation type="journal article" date="2017" name="Syst. Appl. Microbiol.">
        <title>Soybeans inoculated with root zone soils of Canadian native legumes harbour diverse and novel Bradyrhizobium spp. that possess agricultural potential.</title>
        <authorList>
            <person name="Bromfield E.S.P."/>
            <person name="Cloutier S."/>
            <person name="Tambong J.T."/>
            <person name="Tran Thi T.V."/>
        </authorList>
    </citation>
    <scope>NUCLEOTIDE SEQUENCE [LARGE SCALE GENOMIC DNA]</scope>
    <source>
        <strain evidence="2 3">39S1MB</strain>
    </source>
</reference>
<evidence type="ECO:0000313" key="3">
    <source>
        <dbReference type="Proteomes" id="UP000215884"/>
    </source>
</evidence>
<protein>
    <submittedName>
        <fullName evidence="2">Uncharacterized protein</fullName>
    </submittedName>
</protein>
<dbReference type="AlphaFoldDB" id="A0A2U8Q404"/>
<keyword evidence="1" id="KW-1133">Transmembrane helix</keyword>
<sequence>MSDYAYGDRTKAHGENKTVESQVVFGACYVAFLVRAVLSRLTPWRKRAAFDHYRNHESIFAEARSAAGTIVTSSFMGL</sequence>